<reference evidence="3" key="1">
    <citation type="submission" date="2018-02" db="EMBL/GenBank/DDBJ databases">
        <authorList>
            <person name="Cohen D.B."/>
            <person name="Kent A.D."/>
        </authorList>
    </citation>
    <scope>NUCLEOTIDE SEQUENCE</scope>
</reference>
<evidence type="ECO:0000256" key="1">
    <source>
        <dbReference type="SAM" id="Phobius"/>
    </source>
</evidence>
<keyword evidence="1" id="KW-1133">Transmembrane helix</keyword>
<keyword evidence="1" id="KW-0472">Membrane</keyword>
<dbReference type="AlphaFoldDB" id="A0A2N9I220"/>
<protein>
    <recommendedName>
        <fullName evidence="2">Reverse transcriptase Ty1/copia-type domain-containing protein</fullName>
    </recommendedName>
</protein>
<evidence type="ECO:0000313" key="3">
    <source>
        <dbReference type="EMBL" id="SPD18702.1"/>
    </source>
</evidence>
<dbReference type="InterPro" id="IPR013103">
    <property type="entry name" value="RVT_2"/>
</dbReference>
<proteinExistence type="predicted"/>
<name>A0A2N9I220_FAGSY</name>
<sequence>MTNELDALHKTHTWDMTALPPNKSAMDCKWVYKIKTRADRSVEHYKVHLIAKGFTQEYGIKYEETFAHVAYLTYVQSLLVIVTVLHWPLFHMDVKNSFLNNDILKEVYMQPLPGYTHSSNRVFYLHHALYGLKTSSSSLIC</sequence>
<accession>A0A2N9I220</accession>
<dbReference type="EMBL" id="OIVN01004669">
    <property type="protein sequence ID" value="SPD18702.1"/>
    <property type="molecule type" value="Genomic_DNA"/>
</dbReference>
<feature type="transmembrane region" description="Helical" evidence="1">
    <location>
        <begin position="71"/>
        <end position="90"/>
    </location>
</feature>
<evidence type="ECO:0000259" key="2">
    <source>
        <dbReference type="Pfam" id="PF07727"/>
    </source>
</evidence>
<feature type="domain" description="Reverse transcriptase Ty1/copia-type" evidence="2">
    <location>
        <begin position="12"/>
        <end position="135"/>
    </location>
</feature>
<gene>
    <name evidence="3" type="ORF">FSB_LOCUS46584</name>
</gene>
<dbReference type="Pfam" id="PF07727">
    <property type="entry name" value="RVT_2"/>
    <property type="match status" value="1"/>
</dbReference>
<keyword evidence="1" id="KW-0812">Transmembrane</keyword>
<organism evidence="3">
    <name type="scientific">Fagus sylvatica</name>
    <name type="common">Beechnut</name>
    <dbReference type="NCBI Taxonomy" id="28930"/>
    <lineage>
        <taxon>Eukaryota</taxon>
        <taxon>Viridiplantae</taxon>
        <taxon>Streptophyta</taxon>
        <taxon>Embryophyta</taxon>
        <taxon>Tracheophyta</taxon>
        <taxon>Spermatophyta</taxon>
        <taxon>Magnoliopsida</taxon>
        <taxon>eudicotyledons</taxon>
        <taxon>Gunneridae</taxon>
        <taxon>Pentapetalae</taxon>
        <taxon>rosids</taxon>
        <taxon>fabids</taxon>
        <taxon>Fagales</taxon>
        <taxon>Fagaceae</taxon>
        <taxon>Fagus</taxon>
    </lineage>
</organism>